<dbReference type="Pfam" id="PF03070">
    <property type="entry name" value="TENA_THI-4"/>
    <property type="match status" value="1"/>
</dbReference>
<gene>
    <name evidence="2" type="ORF">METZ01_LOCUS503266</name>
</gene>
<dbReference type="Gene3D" id="1.20.910.10">
    <property type="entry name" value="Heme oxygenase-like"/>
    <property type="match status" value="1"/>
</dbReference>
<evidence type="ECO:0000259" key="1">
    <source>
        <dbReference type="Pfam" id="PF03070"/>
    </source>
</evidence>
<dbReference type="SUPFAM" id="SSF48613">
    <property type="entry name" value="Heme oxygenase-like"/>
    <property type="match status" value="1"/>
</dbReference>
<organism evidence="2">
    <name type="scientific">marine metagenome</name>
    <dbReference type="NCBI Taxonomy" id="408172"/>
    <lineage>
        <taxon>unclassified sequences</taxon>
        <taxon>metagenomes</taxon>
        <taxon>ecological metagenomes</taxon>
    </lineage>
</organism>
<name>A0A383E0S7_9ZZZZ</name>
<feature type="domain" description="Thiaminase-2/PQQC" evidence="1">
    <location>
        <begin position="13"/>
        <end position="68"/>
    </location>
</feature>
<dbReference type="InterPro" id="IPR004305">
    <property type="entry name" value="Thiaminase-2/PQQC"/>
</dbReference>
<sequence length="135" mass="16049">MTFLDECIEFAGPAWERYVHHPWIEALFAGTLQEDKFRYWLIQDLPYIGENASEVAFTKVPTHNPWVKLQREYGVRAAESRVELRMLEDYDEFALTRWAARPRREAFVNFFVRAFYEGTFGDVCCAVYPCYCFHN</sequence>
<accession>A0A383E0S7</accession>
<dbReference type="EMBL" id="UINC01221886">
    <property type="protein sequence ID" value="SVE50412.1"/>
    <property type="molecule type" value="Genomic_DNA"/>
</dbReference>
<evidence type="ECO:0000313" key="2">
    <source>
        <dbReference type="EMBL" id="SVE50412.1"/>
    </source>
</evidence>
<feature type="non-terminal residue" evidence="2">
    <location>
        <position position="135"/>
    </location>
</feature>
<reference evidence="2" key="1">
    <citation type="submission" date="2018-05" db="EMBL/GenBank/DDBJ databases">
        <authorList>
            <person name="Lanie J.A."/>
            <person name="Ng W.-L."/>
            <person name="Kazmierczak K.M."/>
            <person name="Andrzejewski T.M."/>
            <person name="Davidsen T.M."/>
            <person name="Wayne K.J."/>
            <person name="Tettelin H."/>
            <person name="Glass J.I."/>
            <person name="Rusch D."/>
            <person name="Podicherti R."/>
            <person name="Tsui H.-C.T."/>
            <person name="Winkler M.E."/>
        </authorList>
    </citation>
    <scope>NUCLEOTIDE SEQUENCE</scope>
</reference>
<dbReference type="InterPro" id="IPR016084">
    <property type="entry name" value="Haem_Oase-like_multi-hlx"/>
</dbReference>
<dbReference type="AlphaFoldDB" id="A0A383E0S7"/>
<proteinExistence type="predicted"/>
<protein>
    <recommendedName>
        <fullName evidence="1">Thiaminase-2/PQQC domain-containing protein</fullName>
    </recommendedName>
</protein>